<accession>A0A4Z0V5F3</accession>
<organism evidence="1 2">
    <name type="scientific">Duncaniella freteri</name>
    <dbReference type="NCBI Taxonomy" id="2530391"/>
    <lineage>
        <taxon>Bacteria</taxon>
        <taxon>Pseudomonadati</taxon>
        <taxon>Bacteroidota</taxon>
        <taxon>Bacteroidia</taxon>
        <taxon>Bacteroidales</taxon>
        <taxon>Muribaculaceae</taxon>
        <taxon>Duncaniella</taxon>
    </lineage>
</organism>
<dbReference type="CDD" id="cd06561">
    <property type="entry name" value="AlkD_like"/>
    <property type="match status" value="1"/>
</dbReference>
<dbReference type="EMBL" id="SJSA01000002">
    <property type="protein sequence ID" value="TGG37016.1"/>
    <property type="molecule type" value="Genomic_DNA"/>
</dbReference>
<dbReference type="InterPro" id="IPR014825">
    <property type="entry name" value="DNA_alkylation"/>
</dbReference>
<comment type="caution">
    <text evidence="1">The sequence shown here is derived from an EMBL/GenBank/DDBJ whole genome shotgun (WGS) entry which is preliminary data.</text>
</comment>
<dbReference type="PANTHER" id="PTHR34070">
    <property type="entry name" value="ARMADILLO-TYPE FOLD"/>
    <property type="match status" value="1"/>
</dbReference>
<evidence type="ECO:0000313" key="1">
    <source>
        <dbReference type="EMBL" id="TGG37016.1"/>
    </source>
</evidence>
<dbReference type="GeneID" id="82150993"/>
<dbReference type="SUPFAM" id="SSF48371">
    <property type="entry name" value="ARM repeat"/>
    <property type="match status" value="1"/>
</dbReference>
<proteinExistence type="predicted"/>
<dbReference type="Gene3D" id="1.25.10.90">
    <property type="match status" value="1"/>
</dbReference>
<reference evidence="1 2" key="1">
    <citation type="submission" date="2019-02" db="EMBL/GenBank/DDBJ databases">
        <title>Isolation and identification of novel species under the genus Muribaculum.</title>
        <authorList>
            <person name="Miyake S."/>
            <person name="Ding Y."/>
            <person name="Low A."/>
            <person name="Soh M."/>
            <person name="Seedorf H."/>
        </authorList>
    </citation>
    <scope>NUCLEOTIDE SEQUENCE [LARGE SCALE GENOMIC DNA]</scope>
    <source>
        <strain evidence="1 2">TLL-A3</strain>
    </source>
</reference>
<dbReference type="AlphaFoldDB" id="A0A4Z0V5F3"/>
<sequence>MTTANEIIETLRTMENDEQQRVLSRFFKTGKGEYGEGDLFLGLRVPQTRLVTKQAKLDVPLTEIEKLLYNPWHEVRLCGLLLLVEEMKAATPKRKEPPTTKAERRKEIADFFLSHARQANNWDLVDLSCEYILGTWLLWQLPDGTMPDRNILDRLADSENLWEQRIAIVSTFTLIRAYQFDDTLRIATKLLSHPHDLIHKAVGWMLREVGKRDIDILRAFLNTHVSHMPRTTLRYAIEKMDPSERNYWMKK</sequence>
<keyword evidence="2" id="KW-1185">Reference proteome</keyword>
<dbReference type="PANTHER" id="PTHR34070:SF1">
    <property type="entry name" value="DNA ALKYLATION REPAIR PROTEIN"/>
    <property type="match status" value="1"/>
</dbReference>
<dbReference type="RefSeq" id="WP_135472708.1">
    <property type="nucleotide sequence ID" value="NZ_CASJPC010000039.1"/>
</dbReference>
<dbReference type="Proteomes" id="UP000297635">
    <property type="component" value="Unassembled WGS sequence"/>
</dbReference>
<gene>
    <name evidence="1" type="ORF">EZ315_14470</name>
</gene>
<dbReference type="Pfam" id="PF08713">
    <property type="entry name" value="DNA_alkylation"/>
    <property type="match status" value="1"/>
</dbReference>
<name>A0A4Z0V5F3_9BACT</name>
<evidence type="ECO:0000313" key="2">
    <source>
        <dbReference type="Proteomes" id="UP000297635"/>
    </source>
</evidence>
<protein>
    <submittedName>
        <fullName evidence="1">DNA alkylation repair protein</fullName>
    </submittedName>
</protein>
<dbReference type="InterPro" id="IPR016024">
    <property type="entry name" value="ARM-type_fold"/>
</dbReference>